<evidence type="ECO:0000313" key="1">
    <source>
        <dbReference type="EMBL" id="OCT60256.1"/>
    </source>
</evidence>
<sequence>MGTYMWVLPKLVPTCWPGIPSMGTYLWLLHKLGHLLIGINYYAWTHILGYLPVGINYQAWALICGYEIN</sequence>
<proteinExistence type="predicted"/>
<reference evidence="2" key="1">
    <citation type="journal article" date="2016" name="Nature">
        <title>Genome evolution in the allotetraploid frog Xenopus laevis.</title>
        <authorList>
            <person name="Session A.M."/>
            <person name="Uno Y."/>
            <person name="Kwon T."/>
            <person name="Chapman J.A."/>
            <person name="Toyoda A."/>
            <person name="Takahashi S."/>
            <person name="Fukui A."/>
            <person name="Hikosaka A."/>
            <person name="Suzuki A."/>
            <person name="Kondo M."/>
            <person name="van Heeringen S.J."/>
            <person name="Quigley I."/>
            <person name="Heinz S."/>
            <person name="Ogino H."/>
            <person name="Ochi H."/>
            <person name="Hellsten U."/>
            <person name="Lyons J.B."/>
            <person name="Simakov O."/>
            <person name="Putnam N."/>
            <person name="Stites J."/>
            <person name="Kuroki Y."/>
            <person name="Tanaka T."/>
            <person name="Michiue T."/>
            <person name="Watanabe M."/>
            <person name="Bogdanovic O."/>
            <person name="Lister R."/>
            <person name="Georgiou G."/>
            <person name="Paranjpe S.S."/>
            <person name="van Kruijsbergen I."/>
            <person name="Shu S."/>
            <person name="Carlson J."/>
            <person name="Kinoshita T."/>
            <person name="Ohta Y."/>
            <person name="Mawaribuchi S."/>
            <person name="Jenkins J."/>
            <person name="Grimwood J."/>
            <person name="Schmutz J."/>
            <person name="Mitros T."/>
            <person name="Mozaffari S.V."/>
            <person name="Suzuki Y."/>
            <person name="Haramoto Y."/>
            <person name="Yamamoto T.S."/>
            <person name="Takagi C."/>
            <person name="Heald R."/>
            <person name="Miller K."/>
            <person name="Haudenschild C."/>
            <person name="Kitzman J."/>
            <person name="Nakayama T."/>
            <person name="Izutsu Y."/>
            <person name="Robert J."/>
            <person name="Fortriede J."/>
            <person name="Burns K."/>
            <person name="Lotay V."/>
            <person name="Karimi K."/>
            <person name="Yasuoka Y."/>
            <person name="Dichmann D.S."/>
            <person name="Flajnik M.F."/>
            <person name="Houston D.W."/>
            <person name="Shendure J."/>
            <person name="DuPasquier L."/>
            <person name="Vize P.D."/>
            <person name="Zorn A.M."/>
            <person name="Ito M."/>
            <person name="Marcotte E.M."/>
            <person name="Wallingford J.B."/>
            <person name="Ito Y."/>
            <person name="Asashima M."/>
            <person name="Ueno N."/>
            <person name="Matsuda Y."/>
            <person name="Veenstra G.J."/>
            <person name="Fujiyama A."/>
            <person name="Harland R.M."/>
            <person name="Taira M."/>
            <person name="Rokhsar D.S."/>
        </authorList>
    </citation>
    <scope>NUCLEOTIDE SEQUENCE [LARGE SCALE GENOMIC DNA]</scope>
    <source>
        <strain evidence="2">J</strain>
    </source>
</reference>
<dbReference type="Proteomes" id="UP000694892">
    <property type="component" value="Chromosome 9_10S"/>
</dbReference>
<protein>
    <submittedName>
        <fullName evidence="1">Uncharacterized protein</fullName>
    </submittedName>
</protein>
<dbReference type="AlphaFoldDB" id="A0A974H0R5"/>
<dbReference type="EMBL" id="CM004483">
    <property type="protein sequence ID" value="OCT60256.1"/>
    <property type="molecule type" value="Genomic_DNA"/>
</dbReference>
<gene>
    <name evidence="1" type="ORF">XELAEV_18046273mg</name>
</gene>
<accession>A0A974H0R5</accession>
<evidence type="ECO:0000313" key="2">
    <source>
        <dbReference type="Proteomes" id="UP000694892"/>
    </source>
</evidence>
<organism evidence="1 2">
    <name type="scientific">Xenopus laevis</name>
    <name type="common">African clawed frog</name>
    <dbReference type="NCBI Taxonomy" id="8355"/>
    <lineage>
        <taxon>Eukaryota</taxon>
        <taxon>Metazoa</taxon>
        <taxon>Chordata</taxon>
        <taxon>Craniata</taxon>
        <taxon>Vertebrata</taxon>
        <taxon>Euteleostomi</taxon>
        <taxon>Amphibia</taxon>
        <taxon>Batrachia</taxon>
        <taxon>Anura</taxon>
        <taxon>Pipoidea</taxon>
        <taxon>Pipidae</taxon>
        <taxon>Xenopodinae</taxon>
        <taxon>Xenopus</taxon>
        <taxon>Xenopus</taxon>
    </lineage>
</organism>
<name>A0A974H0R5_XENLA</name>